<dbReference type="STRING" id="229919.GCA_001050195_03337"/>
<accession>A0A3D1JGY3</accession>
<keyword evidence="1" id="KW-0472">Membrane</keyword>
<sequence length="79" mass="8855">MRTIRASEIGSFLYCRRAWWYQKQGVASDNQAELVEGTGFHRRHGGEVLMASLLRMAGWVLLFFGVISLAVGLTALLLQ</sequence>
<evidence type="ECO:0000313" key="5">
    <source>
        <dbReference type="Proteomes" id="UP000264141"/>
    </source>
</evidence>
<dbReference type="EMBL" id="DPBP01000031">
    <property type="protein sequence ID" value="HCE17772.1"/>
    <property type="molecule type" value="Genomic_DNA"/>
</dbReference>
<dbReference type="EMBL" id="DF967966">
    <property type="protein sequence ID" value="GAP08497.1"/>
    <property type="molecule type" value="Genomic_DNA"/>
</dbReference>
<protein>
    <submittedName>
        <fullName evidence="3">Uncharacterized protein</fullName>
    </submittedName>
</protein>
<keyword evidence="1" id="KW-1133">Transmembrane helix</keyword>
<evidence type="ECO:0000313" key="2">
    <source>
        <dbReference type="EMBL" id="GAP08497.1"/>
    </source>
</evidence>
<name>A0A3D1JGY3_9CHLR</name>
<keyword evidence="1" id="KW-0812">Transmembrane</keyword>
<evidence type="ECO:0000313" key="3">
    <source>
        <dbReference type="EMBL" id="HCE17772.1"/>
    </source>
</evidence>
<proteinExistence type="predicted"/>
<dbReference type="Proteomes" id="UP000253922">
    <property type="component" value="Unassembled WGS sequence"/>
</dbReference>
<dbReference type="Proteomes" id="UP000264141">
    <property type="component" value="Unassembled WGS sequence"/>
</dbReference>
<feature type="transmembrane region" description="Helical" evidence="1">
    <location>
        <begin position="56"/>
        <end position="78"/>
    </location>
</feature>
<keyword evidence="4" id="KW-1185">Reference proteome</keyword>
<organism evidence="3 5">
    <name type="scientific">Anaerolinea thermolimosa</name>
    <dbReference type="NCBI Taxonomy" id="229919"/>
    <lineage>
        <taxon>Bacteria</taxon>
        <taxon>Bacillati</taxon>
        <taxon>Chloroflexota</taxon>
        <taxon>Anaerolineae</taxon>
        <taxon>Anaerolineales</taxon>
        <taxon>Anaerolineaceae</taxon>
        <taxon>Anaerolinea</taxon>
    </lineage>
</organism>
<reference evidence="2" key="1">
    <citation type="journal article" date="2015" name="Genome Announc.">
        <title>Draft Genome Sequences of Anaerolinea thermolimosa IMO-1, Bellilinea caldifistulae GOMI-1, Leptolinea tardivitalis YMTK-2, Levilinea saccharolytica KIBI-1, Longilinea arvoryzae KOME-1, Previously Described as Members of the Class Anaerolineae (Chloroflexi).</title>
        <authorList>
            <person name="Matsuura N."/>
            <person name="Tourlousse M.D."/>
            <person name="Ohashi A."/>
            <person name="Hugenholtz P."/>
            <person name="Sekiguchi Y."/>
        </authorList>
    </citation>
    <scope>NUCLEOTIDE SEQUENCE</scope>
    <source>
        <strain evidence="2">IMO-1</strain>
    </source>
</reference>
<evidence type="ECO:0000256" key="1">
    <source>
        <dbReference type="SAM" id="Phobius"/>
    </source>
</evidence>
<dbReference type="AlphaFoldDB" id="A0A3D1JGY3"/>
<evidence type="ECO:0000313" key="4">
    <source>
        <dbReference type="Proteomes" id="UP000253922"/>
    </source>
</evidence>
<dbReference type="OrthoDB" id="166668at2"/>
<reference evidence="3 5" key="3">
    <citation type="journal article" date="2018" name="Nat. Biotechnol.">
        <title>A standardized bacterial taxonomy based on genome phylogeny substantially revises the tree of life.</title>
        <authorList>
            <person name="Parks D.H."/>
            <person name="Chuvochina M."/>
            <person name="Waite D.W."/>
            <person name="Rinke C."/>
            <person name="Skarshewski A."/>
            <person name="Chaumeil P.A."/>
            <person name="Hugenholtz P."/>
        </authorList>
    </citation>
    <scope>NUCLEOTIDE SEQUENCE [LARGE SCALE GENOMIC DNA]</scope>
    <source>
        <strain evidence="3">UBA8781</strain>
    </source>
</reference>
<dbReference type="RefSeq" id="WP_062196137.1">
    <property type="nucleotide sequence ID" value="NZ_DF967966.1"/>
</dbReference>
<reference evidence="4" key="2">
    <citation type="submission" date="2015-07" db="EMBL/GenBank/DDBJ databases">
        <title>Draft Genome Sequences of Anaerolinea thermolimosa IMO-1, Bellilinea caldifistulae GOMI-1, Leptolinea tardivitalis YMTK-2, Levilinea saccharolytica KIBI-1,Longilinea arvoryzae KOME-1, Previously Described as Members of the Anaerolineaceae (Chloroflexi).</title>
        <authorList>
            <person name="Sekiguchi Y."/>
            <person name="Ohashi A."/>
            <person name="Matsuura N."/>
            <person name="Tourlousse M.D."/>
        </authorList>
    </citation>
    <scope>NUCLEOTIDE SEQUENCE [LARGE SCALE GENOMIC DNA]</scope>
    <source>
        <strain evidence="4">IMO-1</strain>
    </source>
</reference>
<gene>
    <name evidence="2" type="ORF">ATHL_03402</name>
    <name evidence="3" type="ORF">DEQ80_07930</name>
</gene>